<reference evidence="3 4" key="1">
    <citation type="submission" date="2018-03" db="EMBL/GenBank/DDBJ databases">
        <title>The draft genome of Mesorhizobium sp. 6GN-30.</title>
        <authorList>
            <person name="Liu L."/>
            <person name="Li L."/>
            <person name="Wang T."/>
            <person name="Zhang X."/>
            <person name="Liang L."/>
        </authorList>
    </citation>
    <scope>NUCLEOTIDE SEQUENCE [LARGE SCALE GENOMIC DNA]</scope>
    <source>
        <strain evidence="3 4">6GN30</strain>
    </source>
</reference>
<sequence length="276" mass="29093">MTVTTLERGGALLKIFDLGRGPAVLLQHGLGGDEAQVAQTFPGSLSCRRLTLECRGHGGSSLGGKRPFSFAMFADDIVAAAEQAGIERFVAGGISMGAGLALRLAIRHPDRVSGLLLVRPAWAFSAAPENLAPIAEVARLVRSHPLAEARANFERSQTAVRLKVEAPDNLNSLLGYFDRPDILRFAEVLEDISSDGPDVSEQDAAALAIPTLVIGNELDAIHPLPMAQTLAAAIPGAAIRIVTPKASDKNRHFAEVQAAIAAFLRSHFDIPNGASS</sequence>
<evidence type="ECO:0000256" key="1">
    <source>
        <dbReference type="ARBA" id="ARBA00022801"/>
    </source>
</evidence>
<keyword evidence="4" id="KW-1185">Reference proteome</keyword>
<dbReference type="InterPro" id="IPR050266">
    <property type="entry name" value="AB_hydrolase_sf"/>
</dbReference>
<comment type="caution">
    <text evidence="3">The sequence shown here is derived from an EMBL/GenBank/DDBJ whole genome shotgun (WGS) entry which is preliminary data.</text>
</comment>
<dbReference type="EMBL" id="PXYK01000020">
    <property type="protein sequence ID" value="PSJ56805.1"/>
    <property type="molecule type" value="Genomic_DNA"/>
</dbReference>
<dbReference type="InterPro" id="IPR000073">
    <property type="entry name" value="AB_hydrolase_1"/>
</dbReference>
<evidence type="ECO:0000313" key="3">
    <source>
        <dbReference type="EMBL" id="PSJ56805.1"/>
    </source>
</evidence>
<proteinExistence type="predicted"/>
<organism evidence="3 4">
    <name type="scientific">Kumtagia ephedrae</name>
    <dbReference type="NCBI Taxonomy" id="2116701"/>
    <lineage>
        <taxon>Bacteria</taxon>
        <taxon>Pseudomonadati</taxon>
        <taxon>Pseudomonadota</taxon>
        <taxon>Alphaproteobacteria</taxon>
        <taxon>Hyphomicrobiales</taxon>
        <taxon>Phyllobacteriaceae</taxon>
        <taxon>Kumtagia</taxon>
    </lineage>
</organism>
<dbReference type="OrthoDB" id="7375358at2"/>
<dbReference type="PRINTS" id="PR00111">
    <property type="entry name" value="ABHYDROLASE"/>
</dbReference>
<dbReference type="PANTHER" id="PTHR43798">
    <property type="entry name" value="MONOACYLGLYCEROL LIPASE"/>
    <property type="match status" value="1"/>
</dbReference>
<feature type="domain" description="AB hydrolase-1" evidence="2">
    <location>
        <begin position="22"/>
        <end position="241"/>
    </location>
</feature>
<dbReference type="Pfam" id="PF00561">
    <property type="entry name" value="Abhydrolase_1"/>
    <property type="match status" value="1"/>
</dbReference>
<protein>
    <submittedName>
        <fullName evidence="3">Alpha/beta hydrolase</fullName>
    </submittedName>
</protein>
<dbReference type="InterPro" id="IPR029058">
    <property type="entry name" value="AB_hydrolase_fold"/>
</dbReference>
<dbReference type="PANTHER" id="PTHR43798:SF31">
    <property type="entry name" value="AB HYDROLASE SUPERFAMILY PROTEIN YCLE"/>
    <property type="match status" value="1"/>
</dbReference>
<name>A0A2P7S2V0_9HYPH</name>
<keyword evidence="1 3" id="KW-0378">Hydrolase</keyword>
<dbReference type="GO" id="GO:0016787">
    <property type="term" value="F:hydrolase activity"/>
    <property type="evidence" value="ECO:0007669"/>
    <property type="project" value="UniProtKB-KW"/>
</dbReference>
<dbReference type="SUPFAM" id="SSF53474">
    <property type="entry name" value="alpha/beta-Hydrolases"/>
    <property type="match status" value="1"/>
</dbReference>
<dbReference type="Proteomes" id="UP000241229">
    <property type="component" value="Unassembled WGS sequence"/>
</dbReference>
<gene>
    <name evidence="3" type="ORF">C7I84_20095</name>
</gene>
<accession>A0A2P7S2V0</accession>
<dbReference type="GO" id="GO:0016020">
    <property type="term" value="C:membrane"/>
    <property type="evidence" value="ECO:0007669"/>
    <property type="project" value="TreeGrafter"/>
</dbReference>
<dbReference type="AlphaFoldDB" id="A0A2P7S2V0"/>
<dbReference type="Gene3D" id="3.40.50.1820">
    <property type="entry name" value="alpha/beta hydrolase"/>
    <property type="match status" value="1"/>
</dbReference>
<evidence type="ECO:0000259" key="2">
    <source>
        <dbReference type="Pfam" id="PF00561"/>
    </source>
</evidence>
<dbReference type="RefSeq" id="WP_106773999.1">
    <property type="nucleotide sequence ID" value="NZ_PXYK01000020.1"/>
</dbReference>
<evidence type="ECO:0000313" key="4">
    <source>
        <dbReference type="Proteomes" id="UP000241229"/>
    </source>
</evidence>